<accession>A0A221K8K2</accession>
<sequence>MSALQVRDDEMVPLRQAIELDGRDVLDLGCGGGGFARRILAETSAASVTGVDTGDVSANKPGQGVRFLTGEAQALPFGDHGLDVVVMMKSLHHVPIDAMDGAFDELSRVLRKNGHVYICEPAYAGDFNDILKIFHDEGIERAAALRALERAQSRSLFRLEGRHDYIRPLRFENLDQFRRNLMHLPWLKSRITPEVEQQVAQKYSESAKPDGSASFTSHMLVFGLTCSR</sequence>
<dbReference type="Gene3D" id="3.40.50.150">
    <property type="entry name" value="Vaccinia Virus protein VP39"/>
    <property type="match status" value="1"/>
</dbReference>
<keyword evidence="3" id="KW-1185">Reference proteome</keyword>
<gene>
    <name evidence="2" type="primary">ubiE</name>
    <name evidence="2" type="ORF">SULPSESMR1_04103</name>
</gene>
<dbReference type="PANTHER" id="PTHR43591">
    <property type="entry name" value="METHYLTRANSFERASE"/>
    <property type="match status" value="1"/>
</dbReference>
<dbReference type="GO" id="GO:0032259">
    <property type="term" value="P:methylation"/>
    <property type="evidence" value="ECO:0007669"/>
    <property type="project" value="UniProtKB-KW"/>
</dbReference>
<dbReference type="InterPro" id="IPR013216">
    <property type="entry name" value="Methyltransf_11"/>
</dbReference>
<keyword evidence="2" id="KW-0489">Methyltransferase</keyword>
<dbReference type="RefSeq" id="WP_089423301.1">
    <property type="nucleotide sequence ID" value="NZ_CP022419.1"/>
</dbReference>
<dbReference type="Proteomes" id="UP000199754">
    <property type="component" value="Plasmid pSMR1-4"/>
</dbReference>
<dbReference type="SUPFAM" id="SSF53335">
    <property type="entry name" value="S-adenosyl-L-methionine-dependent methyltransferases"/>
    <property type="match status" value="1"/>
</dbReference>
<keyword evidence="2" id="KW-0614">Plasmid</keyword>
<dbReference type="AlphaFoldDB" id="A0A221K8K2"/>
<dbReference type="OrthoDB" id="9765084at2"/>
<dbReference type="CDD" id="cd02440">
    <property type="entry name" value="AdoMet_MTases"/>
    <property type="match status" value="1"/>
</dbReference>
<dbReference type="GO" id="GO:0008757">
    <property type="term" value="F:S-adenosylmethionine-dependent methyltransferase activity"/>
    <property type="evidence" value="ECO:0007669"/>
    <property type="project" value="InterPro"/>
</dbReference>
<evidence type="ECO:0000259" key="1">
    <source>
        <dbReference type="Pfam" id="PF08241"/>
    </source>
</evidence>
<feature type="domain" description="Methyltransferase type 11" evidence="1">
    <location>
        <begin position="26"/>
        <end position="118"/>
    </location>
</feature>
<geneLocation type="plasmid" evidence="2 3">
    <name>pSMR1-4</name>
</geneLocation>
<evidence type="ECO:0000313" key="3">
    <source>
        <dbReference type="Proteomes" id="UP000199754"/>
    </source>
</evidence>
<dbReference type="InterPro" id="IPR029063">
    <property type="entry name" value="SAM-dependent_MTases_sf"/>
</dbReference>
<protein>
    <submittedName>
        <fullName evidence="2">Ubiquinone/menaquinone biosynthesis methyltransferase</fullName>
    </submittedName>
</protein>
<reference evidence="2 3" key="1">
    <citation type="submission" date="2017-07" db="EMBL/GenBank/DDBJ databases">
        <title>Genome Sequence of Sulfitobacter pseudonitzschiae Strain SMR1 Isolated from a culture of the Diatom Skeletonema marinoi.</title>
        <authorList>
            <person name="Topel M."/>
            <person name="Pinder M.I.M."/>
            <person name="Johansson O.N."/>
            <person name="Kourtchenko O."/>
            <person name="Godhe A."/>
            <person name="Clarke A.K."/>
        </authorList>
    </citation>
    <scope>NUCLEOTIDE SEQUENCE [LARGE SCALE GENOMIC DNA]</scope>
    <source>
        <strain evidence="2 3">SMR1</strain>
        <plasmid evidence="2 3">pSMR1-4</plasmid>
    </source>
</reference>
<dbReference type="KEGG" id="spse:SULPSESMR1_04103"/>
<proteinExistence type="predicted"/>
<keyword evidence="2" id="KW-0808">Transferase</keyword>
<organism evidence="2 3">
    <name type="scientific">Pseudosulfitobacter pseudonitzschiae</name>
    <dbReference type="NCBI Taxonomy" id="1402135"/>
    <lineage>
        <taxon>Bacteria</taxon>
        <taxon>Pseudomonadati</taxon>
        <taxon>Pseudomonadota</taxon>
        <taxon>Alphaproteobacteria</taxon>
        <taxon>Rhodobacterales</taxon>
        <taxon>Roseobacteraceae</taxon>
        <taxon>Pseudosulfitobacter</taxon>
    </lineage>
</organism>
<dbReference type="Pfam" id="PF08241">
    <property type="entry name" value="Methyltransf_11"/>
    <property type="match status" value="1"/>
</dbReference>
<dbReference type="EMBL" id="CP022419">
    <property type="protein sequence ID" value="ASM75295.1"/>
    <property type="molecule type" value="Genomic_DNA"/>
</dbReference>
<name>A0A221K8K2_9RHOB</name>
<keyword evidence="2" id="KW-0830">Ubiquinone</keyword>
<evidence type="ECO:0000313" key="2">
    <source>
        <dbReference type="EMBL" id="ASM75295.1"/>
    </source>
</evidence>